<reference evidence="1 2" key="1">
    <citation type="submission" date="2019-06" db="EMBL/GenBank/DDBJ databases">
        <title>YIM 131921 draft genome.</title>
        <authorList>
            <person name="Jiang L."/>
        </authorList>
    </citation>
    <scope>NUCLEOTIDE SEQUENCE [LARGE SCALE GENOMIC DNA]</scope>
    <source>
        <strain evidence="1 2">YIM 131921</strain>
    </source>
</reference>
<sequence>MAQIIQGFAEIADRYDAAFVDLWGCMHNGLRAFPEAVAAMTAYRERGGKVILVTNAPRPRASVEAQIERLGIPRESWDAIATSGDAGRVALFQGAVGNLIWFMGEERDRVFLEPPRIVQNPVPITEVPLDEAEGIVCCGPFDPFAHPDVNRPGFELAIAKGLRLLCANPDLVVDRGESREWCAGALARLYEEMGGESLYFGKPHAPIYDLARRRLSQIGLMPPDDKIICVGDGILTDIAGAVGEGLDSLMITGGLAAAETRTTPGGQPDQGALDAYLEVERLKPTYAIGFLR</sequence>
<name>A0A5C4MVQ2_9RHOB</name>
<dbReference type="EMBL" id="VDFU01000008">
    <property type="protein sequence ID" value="TNC50136.1"/>
    <property type="molecule type" value="Genomic_DNA"/>
</dbReference>
<comment type="caution">
    <text evidence="1">The sequence shown here is derived from an EMBL/GenBank/DDBJ whole genome shotgun (WGS) entry which is preliminary data.</text>
</comment>
<dbReference type="RefSeq" id="WP_139076460.1">
    <property type="nucleotide sequence ID" value="NZ_VDFU01000008.1"/>
</dbReference>
<dbReference type="PANTHER" id="PTHR19288:SF90">
    <property type="entry name" value="OS08G0542600 PROTEIN"/>
    <property type="match status" value="1"/>
</dbReference>
<dbReference type="GO" id="GO:0016791">
    <property type="term" value="F:phosphatase activity"/>
    <property type="evidence" value="ECO:0007669"/>
    <property type="project" value="TreeGrafter"/>
</dbReference>
<dbReference type="PANTHER" id="PTHR19288">
    <property type="entry name" value="4-NITROPHENYLPHOSPHATASE-RELATED"/>
    <property type="match status" value="1"/>
</dbReference>
<dbReference type="AlphaFoldDB" id="A0A5C4MVQ2"/>
<organism evidence="1 2">
    <name type="scientific">Rubellimicrobium rubrum</name>
    <dbReference type="NCBI Taxonomy" id="2585369"/>
    <lineage>
        <taxon>Bacteria</taxon>
        <taxon>Pseudomonadati</taxon>
        <taxon>Pseudomonadota</taxon>
        <taxon>Alphaproteobacteria</taxon>
        <taxon>Rhodobacterales</taxon>
        <taxon>Roseobacteraceae</taxon>
        <taxon>Rubellimicrobium</taxon>
    </lineage>
</organism>
<dbReference type="CDD" id="cd07525">
    <property type="entry name" value="HAD_like"/>
    <property type="match status" value="1"/>
</dbReference>
<dbReference type="Pfam" id="PF13344">
    <property type="entry name" value="Hydrolase_6"/>
    <property type="match status" value="1"/>
</dbReference>
<dbReference type="Pfam" id="PF13242">
    <property type="entry name" value="Hydrolase_like"/>
    <property type="match status" value="1"/>
</dbReference>
<accession>A0A5C4MVQ2</accession>
<keyword evidence="2" id="KW-1185">Reference proteome</keyword>
<keyword evidence="1" id="KW-0378">Hydrolase</keyword>
<dbReference type="InterPro" id="IPR023214">
    <property type="entry name" value="HAD_sf"/>
</dbReference>
<evidence type="ECO:0000313" key="2">
    <source>
        <dbReference type="Proteomes" id="UP000305887"/>
    </source>
</evidence>
<dbReference type="OrthoDB" id="9791073at2"/>
<dbReference type="Gene3D" id="3.40.50.1000">
    <property type="entry name" value="HAD superfamily/HAD-like"/>
    <property type="match status" value="2"/>
</dbReference>
<gene>
    <name evidence="1" type="ORF">FHG66_09250</name>
</gene>
<protein>
    <submittedName>
        <fullName evidence="1">HAD family hydrolase</fullName>
    </submittedName>
</protein>
<dbReference type="InterPro" id="IPR006357">
    <property type="entry name" value="HAD-SF_hydro_IIA"/>
</dbReference>
<dbReference type="InterPro" id="IPR036412">
    <property type="entry name" value="HAD-like_sf"/>
</dbReference>
<dbReference type="SUPFAM" id="SSF56784">
    <property type="entry name" value="HAD-like"/>
    <property type="match status" value="1"/>
</dbReference>
<dbReference type="GO" id="GO:0005737">
    <property type="term" value="C:cytoplasm"/>
    <property type="evidence" value="ECO:0007669"/>
    <property type="project" value="TreeGrafter"/>
</dbReference>
<proteinExistence type="predicted"/>
<evidence type="ECO:0000313" key="1">
    <source>
        <dbReference type="EMBL" id="TNC50136.1"/>
    </source>
</evidence>
<dbReference type="Proteomes" id="UP000305887">
    <property type="component" value="Unassembled WGS sequence"/>
</dbReference>